<sequence>MAKFQSAEDVYSILGTFFREAAKDEGMGTEIRKSGLVIQFTYSDPDSQITIDAREPVEGRYFNVIEGETDKQPDISLSMKADVANQFWLGKLNLLMALSRRQMVAKGPIPKILKLLPAITPAYARYQAYLQDINRSDLLSV</sequence>
<dbReference type="Pfam" id="PF02036">
    <property type="entry name" value="SCP2"/>
    <property type="match status" value="1"/>
</dbReference>
<dbReference type="RefSeq" id="WP_206657217.1">
    <property type="nucleotide sequence ID" value="NZ_CP071182.1"/>
</dbReference>
<feature type="domain" description="SCP2" evidence="1">
    <location>
        <begin position="23"/>
        <end position="115"/>
    </location>
</feature>
<proteinExistence type="predicted"/>
<dbReference type="Gene3D" id="3.30.1050.10">
    <property type="entry name" value="SCP2 sterol-binding domain"/>
    <property type="match status" value="1"/>
</dbReference>
<keyword evidence="3" id="KW-1185">Reference proteome</keyword>
<dbReference type="KEGG" id="afx:JZ786_02190"/>
<dbReference type="SUPFAM" id="SSF55718">
    <property type="entry name" value="SCP-like"/>
    <property type="match status" value="1"/>
</dbReference>
<reference evidence="2 3" key="1">
    <citation type="submission" date="2021-02" db="EMBL/GenBank/DDBJ databases">
        <title>Alicyclobacillus curvatus sp. nov. and Alicyclobacillus mengziensis sp. nov., two acidophilic bacteria isolated from acid mine drainage.</title>
        <authorList>
            <person name="Huang Y."/>
        </authorList>
    </citation>
    <scope>NUCLEOTIDE SEQUENCE [LARGE SCALE GENOMIC DNA]</scope>
    <source>
        <strain evidence="2 3">S30H14</strain>
    </source>
</reference>
<protein>
    <submittedName>
        <fullName evidence="2">SCP2 sterol-binding domain-containing protein</fullName>
    </submittedName>
</protein>
<dbReference type="InterPro" id="IPR036527">
    <property type="entry name" value="SCP2_sterol-bd_dom_sf"/>
</dbReference>
<dbReference type="Proteomes" id="UP000663505">
    <property type="component" value="Chromosome"/>
</dbReference>
<dbReference type="AlphaFoldDB" id="A0A9X7VZI4"/>
<gene>
    <name evidence="2" type="ORF">JZ786_02190</name>
</gene>
<evidence type="ECO:0000259" key="1">
    <source>
        <dbReference type="Pfam" id="PF02036"/>
    </source>
</evidence>
<evidence type="ECO:0000313" key="2">
    <source>
        <dbReference type="EMBL" id="QSO47874.1"/>
    </source>
</evidence>
<organism evidence="2 3">
    <name type="scientific">Alicyclobacillus mengziensis</name>
    <dbReference type="NCBI Taxonomy" id="2931921"/>
    <lineage>
        <taxon>Bacteria</taxon>
        <taxon>Bacillati</taxon>
        <taxon>Bacillota</taxon>
        <taxon>Bacilli</taxon>
        <taxon>Bacillales</taxon>
        <taxon>Alicyclobacillaceae</taxon>
        <taxon>Alicyclobacillus</taxon>
    </lineage>
</organism>
<dbReference type="InterPro" id="IPR003033">
    <property type="entry name" value="SCP2_sterol-bd_dom"/>
</dbReference>
<accession>A0A9X7VZI4</accession>
<name>A0A9X7VZI4_9BACL</name>
<dbReference type="EMBL" id="CP071182">
    <property type="protein sequence ID" value="QSO47874.1"/>
    <property type="molecule type" value="Genomic_DNA"/>
</dbReference>
<evidence type="ECO:0000313" key="3">
    <source>
        <dbReference type="Proteomes" id="UP000663505"/>
    </source>
</evidence>